<feature type="domain" description="Tyr recombinase" evidence="4">
    <location>
        <begin position="159"/>
        <end position="400"/>
    </location>
</feature>
<organism evidence="6 9">
    <name type="scientific">Arthrobacter bambusae</name>
    <dbReference type="NCBI Taxonomy" id="1338426"/>
    <lineage>
        <taxon>Bacteria</taxon>
        <taxon>Bacillati</taxon>
        <taxon>Actinomycetota</taxon>
        <taxon>Actinomycetes</taxon>
        <taxon>Micrococcales</taxon>
        <taxon>Micrococcaceae</taxon>
        <taxon>Arthrobacter</taxon>
    </lineage>
</organism>
<dbReference type="AlphaFoldDB" id="A0AAW8DET7"/>
<evidence type="ECO:0000256" key="3">
    <source>
        <dbReference type="PROSITE-ProRule" id="PRU01248"/>
    </source>
</evidence>
<keyword evidence="8" id="KW-1185">Reference proteome</keyword>
<evidence type="ECO:0000313" key="8">
    <source>
        <dbReference type="Proteomes" id="UP001230951"/>
    </source>
</evidence>
<evidence type="ECO:0000259" key="4">
    <source>
        <dbReference type="PROSITE" id="PS51898"/>
    </source>
</evidence>
<reference evidence="6 8" key="1">
    <citation type="submission" date="2023-07" db="EMBL/GenBank/DDBJ databases">
        <title>Sorghum-associated microbial communities from plants grown in Nebraska, USA.</title>
        <authorList>
            <person name="Schachtman D."/>
        </authorList>
    </citation>
    <scope>NUCLEOTIDE SEQUENCE</scope>
    <source>
        <strain evidence="6">DS1006</strain>
        <strain evidence="7 8">DS1016</strain>
    </source>
</reference>
<dbReference type="PANTHER" id="PTHR34605:SF3">
    <property type="entry name" value="P CELL-TYPE AGGLUTINATION PROTEIN MAP4-LIKE-RELATED"/>
    <property type="match status" value="1"/>
</dbReference>
<dbReference type="PROSITE" id="PS51898">
    <property type="entry name" value="TYR_RECOMBINASE"/>
    <property type="match status" value="1"/>
</dbReference>
<dbReference type="InterPro" id="IPR010998">
    <property type="entry name" value="Integrase_recombinase_N"/>
</dbReference>
<dbReference type="SUPFAM" id="SSF47823">
    <property type="entry name" value="lambda integrase-like, N-terminal domain"/>
    <property type="match status" value="1"/>
</dbReference>
<dbReference type="InterPro" id="IPR013762">
    <property type="entry name" value="Integrase-like_cat_sf"/>
</dbReference>
<dbReference type="RefSeq" id="WP_306960696.1">
    <property type="nucleotide sequence ID" value="NZ_JAUSRG010000003.1"/>
</dbReference>
<dbReference type="GO" id="GO:0006310">
    <property type="term" value="P:DNA recombination"/>
    <property type="evidence" value="ECO:0007669"/>
    <property type="project" value="UniProtKB-KW"/>
</dbReference>
<dbReference type="InterPro" id="IPR044068">
    <property type="entry name" value="CB"/>
</dbReference>
<keyword evidence="2" id="KW-0233">DNA recombination</keyword>
<sequence>MMAQQKPLTTAQRQPGGLSLVPIPLQLAALRPPTAPLEPEIDDELRELEAVSQNLEIHTLSANTRRAYVKAWRSFEAFCQVHDLDPLPAHPETVRWYVAWMSVQMDENGLPRFSVATVRQGLAGIADRHLREGLLDPTGHRGVSGLVRGLAKLRATRPVRKRPLLLDDVLRIVRSMDHDVYPAGVSAARDELAIWLGFAGALRRSEAAGLQLNSLELHRLDGVHVHVGASKADQDNTLPDIVVLPFGETPSTCAPCAVHRWVALMNAVDRRQTMTLLFAYQLDEHVCGKAGTGPGLISSADLMSDAPLLRATYRNRKSARIHEQGVTGDALHTMLLTRMAEAGMNPSAYGFHSLRAGHVTQARRNGASTEEIMRAGRWRKAETVNVYDREFNPAARNSVMRLGL</sequence>
<dbReference type="Proteomes" id="UP001230951">
    <property type="component" value="Unassembled WGS sequence"/>
</dbReference>
<evidence type="ECO:0000313" key="7">
    <source>
        <dbReference type="EMBL" id="MDQ0180786.1"/>
    </source>
</evidence>
<evidence type="ECO:0000256" key="1">
    <source>
        <dbReference type="ARBA" id="ARBA00023125"/>
    </source>
</evidence>
<evidence type="ECO:0000313" key="9">
    <source>
        <dbReference type="Proteomes" id="UP001242995"/>
    </source>
</evidence>
<keyword evidence="1 3" id="KW-0238">DNA-binding</keyword>
<dbReference type="Gene3D" id="1.10.150.130">
    <property type="match status" value="1"/>
</dbReference>
<dbReference type="InterPro" id="IPR052925">
    <property type="entry name" value="Phage_Integrase-like_Recomb"/>
</dbReference>
<protein>
    <submittedName>
        <fullName evidence="6">Integrase</fullName>
    </submittedName>
</protein>
<feature type="domain" description="Core-binding (CB)" evidence="5">
    <location>
        <begin position="35"/>
        <end position="130"/>
    </location>
</feature>
<dbReference type="InterPro" id="IPR011010">
    <property type="entry name" value="DNA_brk_join_enz"/>
</dbReference>
<name>A0AAW8DET7_9MICC</name>
<dbReference type="PANTHER" id="PTHR34605">
    <property type="entry name" value="PHAGE_INTEGRASE DOMAIN-CONTAINING PROTEIN"/>
    <property type="match status" value="1"/>
</dbReference>
<gene>
    <name evidence="6" type="ORF">J2S90_001740</name>
    <name evidence="7" type="ORF">J2S93_002213</name>
</gene>
<dbReference type="PROSITE" id="PS51900">
    <property type="entry name" value="CB"/>
    <property type="match status" value="1"/>
</dbReference>
<evidence type="ECO:0000256" key="2">
    <source>
        <dbReference type="ARBA" id="ARBA00023172"/>
    </source>
</evidence>
<dbReference type="InterPro" id="IPR002104">
    <property type="entry name" value="Integrase_catalytic"/>
</dbReference>
<proteinExistence type="predicted"/>
<evidence type="ECO:0000313" key="6">
    <source>
        <dbReference type="EMBL" id="MDP9904785.1"/>
    </source>
</evidence>
<evidence type="ECO:0000259" key="5">
    <source>
        <dbReference type="PROSITE" id="PS51900"/>
    </source>
</evidence>
<dbReference type="EMBL" id="JAUSTF010000004">
    <property type="protein sequence ID" value="MDQ0180786.1"/>
    <property type="molecule type" value="Genomic_DNA"/>
</dbReference>
<dbReference type="GO" id="GO:0015074">
    <property type="term" value="P:DNA integration"/>
    <property type="evidence" value="ECO:0007669"/>
    <property type="project" value="InterPro"/>
</dbReference>
<comment type="caution">
    <text evidence="6">The sequence shown here is derived from an EMBL/GenBank/DDBJ whole genome shotgun (WGS) entry which is preliminary data.</text>
</comment>
<dbReference type="Gene3D" id="1.10.443.10">
    <property type="entry name" value="Intergrase catalytic core"/>
    <property type="match status" value="1"/>
</dbReference>
<dbReference type="EMBL" id="JAUSRG010000003">
    <property type="protein sequence ID" value="MDP9904785.1"/>
    <property type="molecule type" value="Genomic_DNA"/>
</dbReference>
<dbReference type="Proteomes" id="UP001242995">
    <property type="component" value="Unassembled WGS sequence"/>
</dbReference>
<accession>A0AAW8DET7</accession>
<dbReference type="GO" id="GO:0003677">
    <property type="term" value="F:DNA binding"/>
    <property type="evidence" value="ECO:0007669"/>
    <property type="project" value="UniProtKB-UniRule"/>
</dbReference>
<dbReference type="SUPFAM" id="SSF56349">
    <property type="entry name" value="DNA breaking-rejoining enzymes"/>
    <property type="match status" value="1"/>
</dbReference>